<dbReference type="PANTHER" id="PTHR37984">
    <property type="entry name" value="PROTEIN CBG26694"/>
    <property type="match status" value="1"/>
</dbReference>
<dbReference type="GO" id="GO:0004190">
    <property type="term" value="F:aspartic-type endopeptidase activity"/>
    <property type="evidence" value="ECO:0007669"/>
    <property type="project" value="UniProtKB-KW"/>
</dbReference>
<dbReference type="Pfam" id="PF24626">
    <property type="entry name" value="SH3_Tf2-1"/>
    <property type="match status" value="1"/>
</dbReference>
<dbReference type="CDD" id="cd09274">
    <property type="entry name" value="RNase_HI_RT_Ty3"/>
    <property type="match status" value="1"/>
</dbReference>
<dbReference type="Pfam" id="PF02453">
    <property type="entry name" value="Reticulon"/>
    <property type="match status" value="1"/>
</dbReference>
<dbReference type="PROSITE" id="PS50878">
    <property type="entry name" value="RT_POL"/>
    <property type="match status" value="1"/>
</dbReference>
<feature type="domain" description="Reticulon" evidence="23">
    <location>
        <begin position="65"/>
        <end position="252"/>
    </location>
</feature>
<dbReference type="InterPro" id="IPR050951">
    <property type="entry name" value="Retrovirus_Pol_polyprotein"/>
</dbReference>
<dbReference type="Pfam" id="PF17921">
    <property type="entry name" value="Integrase_H2C2"/>
    <property type="match status" value="1"/>
</dbReference>
<evidence type="ECO:0000256" key="1">
    <source>
        <dbReference type="ARBA" id="ARBA00004477"/>
    </source>
</evidence>
<feature type="domain" description="Reverse transcriptase" evidence="24">
    <location>
        <begin position="286"/>
        <end position="470"/>
    </location>
</feature>
<evidence type="ECO:0000256" key="21">
    <source>
        <dbReference type="SAM" id="MobiDB-lite"/>
    </source>
</evidence>
<evidence type="ECO:0000256" key="12">
    <source>
        <dbReference type="ARBA" id="ARBA00022842"/>
    </source>
</evidence>
<evidence type="ECO:0000256" key="7">
    <source>
        <dbReference type="ARBA" id="ARBA00022723"/>
    </source>
</evidence>
<evidence type="ECO:0000256" key="2">
    <source>
        <dbReference type="ARBA" id="ARBA00022670"/>
    </source>
</evidence>
<organism evidence="26 27">
    <name type="scientific">Mikania micrantha</name>
    <name type="common">bitter vine</name>
    <dbReference type="NCBI Taxonomy" id="192012"/>
    <lineage>
        <taxon>Eukaryota</taxon>
        <taxon>Viridiplantae</taxon>
        <taxon>Streptophyta</taxon>
        <taxon>Embryophyta</taxon>
        <taxon>Tracheophyta</taxon>
        <taxon>Spermatophyta</taxon>
        <taxon>Magnoliopsida</taxon>
        <taxon>eudicotyledons</taxon>
        <taxon>Gunneridae</taxon>
        <taxon>Pentapetalae</taxon>
        <taxon>asterids</taxon>
        <taxon>campanulids</taxon>
        <taxon>Asterales</taxon>
        <taxon>Asteraceae</taxon>
        <taxon>Asteroideae</taxon>
        <taxon>Heliantheae alliance</taxon>
        <taxon>Eupatorieae</taxon>
        <taxon>Mikania</taxon>
    </lineage>
</organism>
<dbReference type="Pfam" id="PF00078">
    <property type="entry name" value="RVT_1"/>
    <property type="match status" value="1"/>
</dbReference>
<dbReference type="InterPro" id="IPR000953">
    <property type="entry name" value="Chromo/chromo_shadow_dom"/>
</dbReference>
<keyword evidence="19" id="KW-0233">DNA recombination</keyword>
<evidence type="ECO:0000256" key="18">
    <source>
        <dbReference type="ARBA" id="ARBA00023136"/>
    </source>
</evidence>
<dbReference type="Gene3D" id="1.10.340.70">
    <property type="match status" value="1"/>
</dbReference>
<dbReference type="InterPro" id="IPR003388">
    <property type="entry name" value="Reticulon"/>
</dbReference>
<keyword evidence="7" id="KW-0479">Metal-binding</keyword>
<keyword evidence="6" id="KW-0540">Nuclease</keyword>
<dbReference type="InterPro" id="IPR043502">
    <property type="entry name" value="DNA/RNA_pol_sf"/>
</dbReference>
<evidence type="ECO:0000256" key="6">
    <source>
        <dbReference type="ARBA" id="ARBA00022722"/>
    </source>
</evidence>
<dbReference type="PANTHER" id="PTHR37984:SF5">
    <property type="entry name" value="PROTEIN NYNRIN-LIKE"/>
    <property type="match status" value="1"/>
</dbReference>
<dbReference type="GO" id="GO:0003677">
    <property type="term" value="F:DNA binding"/>
    <property type="evidence" value="ECO:0007669"/>
    <property type="project" value="UniProtKB-KW"/>
</dbReference>
<accession>A0A5N6MPC4</accession>
<evidence type="ECO:0000313" key="26">
    <source>
        <dbReference type="EMBL" id="KAD3641377.1"/>
    </source>
</evidence>
<proteinExistence type="predicted"/>
<keyword evidence="15" id="KW-0239">DNA-directed DNA polymerase</keyword>
<dbReference type="InterPro" id="IPR000477">
    <property type="entry name" value="RT_dom"/>
</dbReference>
<evidence type="ECO:0000256" key="14">
    <source>
        <dbReference type="ARBA" id="ARBA00022918"/>
    </source>
</evidence>
<dbReference type="InterPro" id="IPR041588">
    <property type="entry name" value="Integrase_H2C2"/>
</dbReference>
<feature type="region of interest" description="Disordered" evidence="21">
    <location>
        <begin position="1180"/>
        <end position="1205"/>
    </location>
</feature>
<dbReference type="EMBL" id="SZYD01000015">
    <property type="protein sequence ID" value="KAD3641377.1"/>
    <property type="molecule type" value="Genomic_DNA"/>
</dbReference>
<evidence type="ECO:0000256" key="9">
    <source>
        <dbReference type="ARBA" id="ARBA00022759"/>
    </source>
</evidence>
<feature type="transmembrane region" description="Helical" evidence="20">
    <location>
        <begin position="96"/>
        <end position="116"/>
    </location>
</feature>
<dbReference type="InterPro" id="IPR016197">
    <property type="entry name" value="Chromo-like_dom_sf"/>
</dbReference>
<name>A0A5N6MPC4_9ASTR</name>
<evidence type="ECO:0000256" key="11">
    <source>
        <dbReference type="ARBA" id="ARBA00022824"/>
    </source>
</evidence>
<dbReference type="InterPro" id="IPR023780">
    <property type="entry name" value="Chromo_domain"/>
</dbReference>
<dbReference type="GO" id="GO:0003964">
    <property type="term" value="F:RNA-directed DNA polymerase activity"/>
    <property type="evidence" value="ECO:0007669"/>
    <property type="project" value="UniProtKB-KW"/>
</dbReference>
<dbReference type="Gene3D" id="2.40.50.40">
    <property type="match status" value="1"/>
</dbReference>
<keyword evidence="10" id="KW-0378">Hydrolase</keyword>
<dbReference type="InterPro" id="IPR043128">
    <property type="entry name" value="Rev_trsase/Diguanyl_cyclase"/>
</dbReference>
<dbReference type="InterPro" id="IPR001584">
    <property type="entry name" value="Integrase_cat-core"/>
</dbReference>
<keyword evidence="2" id="KW-0645">Protease</keyword>
<feature type="domain" description="Chromo" evidence="22">
    <location>
        <begin position="1113"/>
        <end position="1151"/>
    </location>
</feature>
<sequence length="1492" mass="170554">MSDHEDHKAESFMEKISEKVHGLKDDSSSSSDSDDDNKISAMKSKVFRLFGREKPLHSVVGGGKLADLLLWKDKKVSGGILGGATTIWFLFELLEYHLLTLVCHSLILTLALLFLWSNASTFIKKSPPKIPEVAIPEKPVMEIVSSLRIEINRGLAAIRHIASGKDLKKFLSVIAGLWFVSIISNSCNFLTLIYILLVLLFSVPVTYDKYEDKIDPLAEKAWIEIKKQYVVLDAKVLSKIPRSMKELKDKKKHLTSCTLWMLFLLYINNTGHKIIPSTASSNQEENNNNEGAKPVSTRPYRYPHYQKTEIERQRYVNYYKTDYRALNDIIVKDKYPIPMIDELLDELYGSRVYSKLDLRSGYHQIRVMDADIQKTAFRTHEGHYEFVVMPFGLTNAPATFQCLMNDIFRPFLRKFILVFFDDILIYSQSMEDHLSHLRIVLEILQAQQLFAKASKCCFGVSQVHYLGHIVSAHGVAVDTSKVKAVLDWPRPTNAKGVRGFLGLAGYYRKFIRNFGSLAAPLHRLVGNVKFQWNANAEEAFHNLKVALTTTPTLVLPDWSHPFTLECDASGTGIGAVLTQRGRPIAYYSASLKGAMLTWSTYEKEMLAIVQAVRKWRPYLLGRSFVVKTDHLSLKYLLEQRISTPAQCRWLPKLMGYDYCIEYKKGSTNKGADALSRLPVSTCLAISHACATWWEDLKKEVLQDPYYTTLPSTVRPRSSTPIFTRDGVWFRGAVVILSPNSLLLPKVLSYCHSSPEGGHFGFHKTLARVKMNFWWAGLKQEVKRFLRECQVCQRFKFDSMKPAGLLQPLPIPERVWEEISMDFVEGLPSSQGFTVIMVVVDRFSKYAHFVPLKHPFTAAMVAKVFIANIVKLHGIPISVVSDRDRVFISSFWQSLFKLQGSTLCMSSSYHPQSDGQTEVVNRTFEQYLRCFAGDTPKQWVDWLPWAEYSYNISIHSGTKMSPFEVVYGRPPPRLLTYVPGTTKVHAVDVFLQDRDLLLRKLRSNLLVAQNRMKSKANAHRRDIQFQVGDLVYVKLQPYSQQSVVRRSSAKLSPRYFGPFPIVEKIGLVAYRLQLPTDAKVHDVFHISMLRKCHGPFTIPSFSPPPDLVIPPAEPQPEQILEERVIQKGKYCPKPEVLVKWVGHPAEEATWESKWRFARAYPHFHLADKMISEKVNGFKDDTSSISDSDDDDKITTMKSESDPYSGNTAFVVKRPNLHQQPIDKGSVMKNQLNEEACIEGKILSETTRMKIGYNDTVDNTRRTPALLFDQGDHEEPCNDDQDDREDSSVEGLRILVEDCGKNANKKNPKDMAENGKRIDLEHTSEKEICETMLKHFEEIELNDEKIQRMKINGKRKDPIGENEYEEVGTIEEMVILLDLLAEMNTNTRGKAEVKNKFNKMVKWFNKYVIKKDDFWAPVMSGEEVDLYHLYMAVQLNDWYYNNIKERQGKDAIYTLEEGHSSRNGAELGDCSKGTKDEEAKRLPFKKRKVSSVRD</sequence>
<feature type="region of interest" description="Disordered" evidence="21">
    <location>
        <begin position="277"/>
        <end position="298"/>
    </location>
</feature>
<evidence type="ECO:0000256" key="4">
    <source>
        <dbReference type="ARBA" id="ARBA00022692"/>
    </source>
</evidence>
<keyword evidence="8" id="KW-0064">Aspartyl protease</keyword>
<reference evidence="26 27" key="1">
    <citation type="submission" date="2019-05" db="EMBL/GenBank/DDBJ databases">
        <title>Mikania micrantha, genome provides insights into the molecular mechanism of rapid growth.</title>
        <authorList>
            <person name="Liu B."/>
        </authorList>
    </citation>
    <scope>NUCLEOTIDE SEQUENCE [LARGE SCALE GENOMIC DNA]</scope>
    <source>
        <strain evidence="26">NLD-2019</strain>
        <tissue evidence="26">Leaf</tissue>
    </source>
</reference>
<evidence type="ECO:0000259" key="24">
    <source>
        <dbReference type="PROSITE" id="PS50878"/>
    </source>
</evidence>
<evidence type="ECO:0000259" key="25">
    <source>
        <dbReference type="PROSITE" id="PS50994"/>
    </source>
</evidence>
<evidence type="ECO:0000256" key="15">
    <source>
        <dbReference type="ARBA" id="ARBA00022932"/>
    </source>
</evidence>
<keyword evidence="14" id="KW-0695">RNA-directed DNA polymerase</keyword>
<dbReference type="PROSITE" id="PS50994">
    <property type="entry name" value="INTEGRASE"/>
    <property type="match status" value="1"/>
</dbReference>
<dbReference type="GO" id="GO:0004519">
    <property type="term" value="F:endonuclease activity"/>
    <property type="evidence" value="ECO:0007669"/>
    <property type="project" value="UniProtKB-KW"/>
</dbReference>
<dbReference type="Gene3D" id="3.10.10.10">
    <property type="entry name" value="HIV Type 1 Reverse Transcriptase, subunit A, domain 1"/>
    <property type="match status" value="1"/>
</dbReference>
<dbReference type="FunFam" id="3.10.10.10:FF:000007">
    <property type="entry name" value="Retrovirus-related Pol polyprotein from transposon 17.6-like Protein"/>
    <property type="match status" value="1"/>
</dbReference>
<dbReference type="SUPFAM" id="SSF54160">
    <property type="entry name" value="Chromo domain-like"/>
    <property type="match status" value="1"/>
</dbReference>
<keyword evidence="11 20" id="KW-0256">Endoplasmic reticulum</keyword>
<keyword evidence="9" id="KW-0255">Endonuclease</keyword>
<dbReference type="InterPro" id="IPR036397">
    <property type="entry name" value="RNaseH_sf"/>
</dbReference>
<keyword evidence="27" id="KW-1185">Reference proteome</keyword>
<dbReference type="Proteomes" id="UP000326396">
    <property type="component" value="Linkage Group LG5"/>
</dbReference>
<dbReference type="GO" id="GO:0006310">
    <property type="term" value="P:DNA recombination"/>
    <property type="evidence" value="ECO:0007669"/>
    <property type="project" value="UniProtKB-KW"/>
</dbReference>
<evidence type="ECO:0000256" key="3">
    <source>
        <dbReference type="ARBA" id="ARBA00022679"/>
    </source>
</evidence>
<dbReference type="OrthoDB" id="2013610at2759"/>
<keyword evidence="13" id="KW-0229">DNA integration</keyword>
<evidence type="ECO:0000256" key="5">
    <source>
        <dbReference type="ARBA" id="ARBA00022695"/>
    </source>
</evidence>
<dbReference type="GO" id="GO:0005789">
    <property type="term" value="C:endoplasmic reticulum membrane"/>
    <property type="evidence" value="ECO:0007669"/>
    <property type="project" value="UniProtKB-SubCell"/>
</dbReference>
<dbReference type="PROSITE" id="PS50013">
    <property type="entry name" value="CHROMO_2"/>
    <property type="match status" value="1"/>
</dbReference>
<evidence type="ECO:0000259" key="22">
    <source>
        <dbReference type="PROSITE" id="PS50013"/>
    </source>
</evidence>
<keyword evidence="17" id="KW-0238">DNA-binding</keyword>
<dbReference type="FunFam" id="3.30.70.270:FF:000020">
    <property type="entry name" value="Transposon Tf2-6 polyprotein-like Protein"/>
    <property type="match status" value="1"/>
</dbReference>
<evidence type="ECO:0000313" key="27">
    <source>
        <dbReference type="Proteomes" id="UP000326396"/>
    </source>
</evidence>
<comment type="caution">
    <text evidence="20">Lacks conserved residue(s) required for the propagation of feature annotation.</text>
</comment>
<comment type="subcellular location">
    <subcellularLocation>
        <location evidence="1 20">Endoplasmic reticulum membrane</location>
        <topology evidence="1 20">Multi-pass membrane protein</topology>
    </subcellularLocation>
</comment>
<dbReference type="PROSITE" id="PS50845">
    <property type="entry name" value="RETICULON"/>
    <property type="match status" value="1"/>
</dbReference>
<dbReference type="InterPro" id="IPR012337">
    <property type="entry name" value="RNaseH-like_sf"/>
</dbReference>
<evidence type="ECO:0000256" key="17">
    <source>
        <dbReference type="ARBA" id="ARBA00023125"/>
    </source>
</evidence>
<protein>
    <recommendedName>
        <fullName evidence="20">Reticulon-like protein</fullName>
    </recommendedName>
</protein>
<evidence type="ECO:0000259" key="23">
    <source>
        <dbReference type="PROSITE" id="PS50845"/>
    </source>
</evidence>
<evidence type="ECO:0000256" key="16">
    <source>
        <dbReference type="ARBA" id="ARBA00022989"/>
    </source>
</evidence>
<dbReference type="GO" id="GO:0015074">
    <property type="term" value="P:DNA integration"/>
    <property type="evidence" value="ECO:0007669"/>
    <property type="project" value="UniProtKB-KW"/>
</dbReference>
<dbReference type="Gene3D" id="3.30.420.10">
    <property type="entry name" value="Ribonuclease H-like superfamily/Ribonuclease H"/>
    <property type="match status" value="1"/>
</dbReference>
<dbReference type="SUPFAM" id="SSF53098">
    <property type="entry name" value="Ribonuclease H-like"/>
    <property type="match status" value="1"/>
</dbReference>
<evidence type="ECO:0000256" key="13">
    <source>
        <dbReference type="ARBA" id="ARBA00022908"/>
    </source>
</evidence>
<dbReference type="GO" id="GO:0046872">
    <property type="term" value="F:metal ion binding"/>
    <property type="evidence" value="ECO:0007669"/>
    <property type="project" value="UniProtKB-KW"/>
</dbReference>
<dbReference type="FunFam" id="3.10.20.370:FF:000001">
    <property type="entry name" value="Retrovirus-related Pol polyprotein from transposon 17.6-like protein"/>
    <property type="match status" value="1"/>
</dbReference>
<dbReference type="Pfam" id="PF17917">
    <property type="entry name" value="RT_RNaseH"/>
    <property type="match status" value="1"/>
</dbReference>
<evidence type="ECO:0000256" key="20">
    <source>
        <dbReference type="RuleBase" id="RU363132"/>
    </source>
</evidence>
<dbReference type="InterPro" id="IPR041373">
    <property type="entry name" value="RT_RNaseH"/>
</dbReference>
<dbReference type="GO" id="GO:0003887">
    <property type="term" value="F:DNA-directed DNA polymerase activity"/>
    <property type="evidence" value="ECO:0007669"/>
    <property type="project" value="UniProtKB-KW"/>
</dbReference>
<gene>
    <name evidence="26" type="ORF">E3N88_30601</name>
</gene>
<keyword evidence="5" id="KW-0548">Nucleotidyltransferase</keyword>
<evidence type="ECO:0000256" key="10">
    <source>
        <dbReference type="ARBA" id="ARBA00022801"/>
    </source>
</evidence>
<evidence type="ECO:0000256" key="19">
    <source>
        <dbReference type="ARBA" id="ARBA00023172"/>
    </source>
</evidence>
<dbReference type="FunFam" id="1.10.340.70:FF:000001">
    <property type="entry name" value="Retrovirus-related Pol polyprotein from transposon gypsy-like Protein"/>
    <property type="match status" value="1"/>
</dbReference>
<dbReference type="GO" id="GO:0006508">
    <property type="term" value="P:proteolysis"/>
    <property type="evidence" value="ECO:0007669"/>
    <property type="project" value="UniProtKB-KW"/>
</dbReference>
<keyword evidence="4 20" id="KW-0812">Transmembrane</keyword>
<keyword evidence="3" id="KW-0808">Transferase</keyword>
<dbReference type="Pfam" id="PF00385">
    <property type="entry name" value="Chromo"/>
    <property type="match status" value="1"/>
</dbReference>
<evidence type="ECO:0000256" key="8">
    <source>
        <dbReference type="ARBA" id="ARBA00022750"/>
    </source>
</evidence>
<keyword evidence="12" id="KW-0460">Magnesium</keyword>
<dbReference type="InterPro" id="IPR056924">
    <property type="entry name" value="SH3_Tf2-1"/>
</dbReference>
<feature type="domain" description="Integrase catalytic" evidence="25">
    <location>
        <begin position="805"/>
        <end position="969"/>
    </location>
</feature>
<keyword evidence="16 20" id="KW-1133">Transmembrane helix</keyword>
<dbReference type="Gene3D" id="3.30.70.270">
    <property type="match status" value="2"/>
</dbReference>
<comment type="caution">
    <text evidence="26">The sequence shown here is derived from an EMBL/GenBank/DDBJ whole genome shotgun (WGS) entry which is preliminary data.</text>
</comment>
<dbReference type="SUPFAM" id="SSF56672">
    <property type="entry name" value="DNA/RNA polymerases"/>
    <property type="match status" value="1"/>
</dbReference>
<keyword evidence="18 20" id="KW-0472">Membrane</keyword>
<dbReference type="CDD" id="cd01647">
    <property type="entry name" value="RT_LTR"/>
    <property type="match status" value="1"/>
</dbReference>
<dbReference type="Gene3D" id="3.10.20.370">
    <property type="match status" value="1"/>
</dbReference>